<evidence type="ECO:0000256" key="6">
    <source>
        <dbReference type="ARBA" id="ARBA00022842"/>
    </source>
</evidence>
<dbReference type="Pfam" id="PF01725">
    <property type="entry name" value="Ham1p_like"/>
    <property type="match status" value="1"/>
</dbReference>
<comment type="catalytic activity">
    <reaction evidence="9 10">
        <text>XTP + H2O = XMP + diphosphate + H(+)</text>
        <dbReference type="Rhea" id="RHEA:28610"/>
        <dbReference type="ChEBI" id="CHEBI:15377"/>
        <dbReference type="ChEBI" id="CHEBI:15378"/>
        <dbReference type="ChEBI" id="CHEBI:33019"/>
        <dbReference type="ChEBI" id="CHEBI:57464"/>
        <dbReference type="ChEBI" id="CHEBI:61314"/>
        <dbReference type="EC" id="3.6.1.66"/>
    </reaction>
</comment>
<feature type="binding site" evidence="10">
    <location>
        <position position="41"/>
    </location>
    <ligand>
        <name>Mg(2+)</name>
        <dbReference type="ChEBI" id="CHEBI:18420"/>
    </ligand>
</feature>
<dbReference type="PANTHER" id="PTHR11067:SF9">
    <property type="entry name" value="INOSINE TRIPHOSPHATE PYROPHOSPHATASE"/>
    <property type="match status" value="1"/>
</dbReference>
<gene>
    <name evidence="12" type="primary">rdgB</name>
    <name evidence="12" type="ORF">EJG51_002285</name>
</gene>
<keyword evidence="6 10" id="KW-0460">Magnesium</keyword>
<evidence type="ECO:0000313" key="12">
    <source>
        <dbReference type="EMBL" id="QJQ04872.1"/>
    </source>
</evidence>
<feature type="binding site" evidence="10">
    <location>
        <begin position="153"/>
        <end position="156"/>
    </location>
    <ligand>
        <name>substrate</name>
    </ligand>
</feature>
<comment type="subunit">
    <text evidence="2 10">Homodimer.</text>
</comment>
<dbReference type="GO" id="GO:0009146">
    <property type="term" value="P:purine nucleoside triphosphate catabolic process"/>
    <property type="evidence" value="ECO:0007669"/>
    <property type="project" value="UniProtKB-UniRule"/>
</dbReference>
<evidence type="ECO:0000256" key="2">
    <source>
        <dbReference type="ARBA" id="ARBA00011738"/>
    </source>
</evidence>
<dbReference type="PANTHER" id="PTHR11067">
    <property type="entry name" value="INOSINE TRIPHOSPHATE PYROPHOSPHATASE/HAM1 PROTEIN"/>
    <property type="match status" value="1"/>
</dbReference>
<dbReference type="InterPro" id="IPR029001">
    <property type="entry name" value="ITPase-like_fam"/>
</dbReference>
<evidence type="ECO:0000313" key="13">
    <source>
        <dbReference type="Proteomes" id="UP000274350"/>
    </source>
</evidence>
<dbReference type="GO" id="GO:0000166">
    <property type="term" value="F:nucleotide binding"/>
    <property type="evidence" value="ECO:0007669"/>
    <property type="project" value="UniProtKB-KW"/>
</dbReference>
<dbReference type="EMBL" id="CP051152">
    <property type="protein sequence ID" value="QJQ04872.1"/>
    <property type="molecule type" value="Genomic_DNA"/>
</dbReference>
<dbReference type="GO" id="GO:0017111">
    <property type="term" value="F:ribonucleoside triphosphate phosphatase activity"/>
    <property type="evidence" value="ECO:0007669"/>
    <property type="project" value="InterPro"/>
</dbReference>
<dbReference type="GO" id="GO:0046872">
    <property type="term" value="F:metal ion binding"/>
    <property type="evidence" value="ECO:0007669"/>
    <property type="project" value="UniProtKB-KW"/>
</dbReference>
<evidence type="ECO:0000256" key="1">
    <source>
        <dbReference type="ARBA" id="ARBA00008023"/>
    </source>
</evidence>
<evidence type="ECO:0000256" key="3">
    <source>
        <dbReference type="ARBA" id="ARBA00022723"/>
    </source>
</evidence>
<feature type="binding site" evidence="10">
    <location>
        <position position="71"/>
    </location>
    <ligand>
        <name>substrate</name>
    </ligand>
</feature>
<comment type="similarity">
    <text evidence="1 10 11">Belongs to the HAM1 NTPase family.</text>
</comment>
<dbReference type="KEGG" id="upi:EJG51_002285"/>
<comment type="function">
    <text evidence="10">Pyrophosphatase that catalyzes the hydrolysis of nucleoside triphosphates to their monophosphate derivatives, with a high preference for the non-canonical purine nucleotides XTP (xanthosine triphosphate), dITP (deoxyinosine triphosphate) and ITP. Seems to function as a house-cleaning enzyme that removes non-canonical purine nucleotides from the nucleotide pool, thus preventing their incorporation into DNA/RNA and avoiding chromosomal lesions.</text>
</comment>
<accession>A0A6M4A0K7</accession>
<keyword evidence="5 10" id="KW-0378">Hydrolase</keyword>
<dbReference type="GO" id="GO:0036222">
    <property type="term" value="F:XTP diphosphatase activity"/>
    <property type="evidence" value="ECO:0007669"/>
    <property type="project" value="UniProtKB-UniRule"/>
</dbReference>
<organism evidence="12 13">
    <name type="scientific">Undibacterium piscinae</name>
    <dbReference type="NCBI Taxonomy" id="2495591"/>
    <lineage>
        <taxon>Bacteria</taxon>
        <taxon>Pseudomonadati</taxon>
        <taxon>Pseudomonadota</taxon>
        <taxon>Betaproteobacteria</taxon>
        <taxon>Burkholderiales</taxon>
        <taxon>Oxalobacteraceae</taxon>
        <taxon>Undibacterium</taxon>
    </lineage>
</organism>
<comment type="cofactor">
    <cofactor evidence="10">
        <name>Mg(2+)</name>
        <dbReference type="ChEBI" id="CHEBI:18420"/>
    </cofactor>
    <text evidence="10">Binds 1 Mg(2+) ion per subunit.</text>
</comment>
<sequence length="194" mass="21110">MTRKIVLASNNQGKLKEFFQILAPLGISLHAQGEFDVPEVEEPYLTFIENALLKARHAARLTGLPALADDSGLCVNALQGAPGVHSARFAGEPKSDSANNQHLVATLASHPDKSAYYYCVLVYVRSEFDPQPVIADGCWPGEIVTEARGEYGFGYDPHFLIPSLGKTVAQLSPLEKNSLSHRGQALRALLEKLK</sequence>
<evidence type="ECO:0000256" key="10">
    <source>
        <dbReference type="HAMAP-Rule" id="MF_01405"/>
    </source>
</evidence>
<evidence type="ECO:0000256" key="9">
    <source>
        <dbReference type="ARBA" id="ARBA00052017"/>
    </source>
</evidence>
<dbReference type="FunFam" id="3.90.950.10:FF:000001">
    <property type="entry name" value="dITP/XTP pyrophosphatase"/>
    <property type="match status" value="1"/>
</dbReference>
<dbReference type="InterPro" id="IPR020922">
    <property type="entry name" value="dITP/XTP_pyrophosphatase"/>
</dbReference>
<dbReference type="HAMAP" id="MF_01405">
    <property type="entry name" value="Non_canon_purine_NTPase"/>
    <property type="match status" value="1"/>
</dbReference>
<name>A0A6M4A0K7_9BURK</name>
<evidence type="ECO:0000256" key="5">
    <source>
        <dbReference type="ARBA" id="ARBA00022801"/>
    </source>
</evidence>
<reference evidence="12 13" key="1">
    <citation type="journal article" date="2019" name="Int. J. Syst. Evol. Microbiol.">
        <title>Undibacterium piscinae sp. nov., isolated from Korean shiner intestine.</title>
        <authorList>
            <person name="Lee S.Y."/>
            <person name="Kang W."/>
            <person name="Kim P.S."/>
            <person name="Kim H.S."/>
            <person name="Sung H."/>
            <person name="Shin N.R."/>
            <person name="Whon T.W."/>
            <person name="Yun J.H."/>
            <person name="Lee J.Y."/>
            <person name="Lee J.Y."/>
            <person name="Jung M.J."/>
            <person name="Jeong Y.S."/>
            <person name="Tak E.J."/>
            <person name="Han J.E."/>
            <person name="Hyun D.W."/>
            <person name="Kang M.S."/>
            <person name="Lee K.E."/>
            <person name="Lee B.H."/>
            <person name="Bae J.W."/>
        </authorList>
    </citation>
    <scope>NUCLEOTIDE SEQUENCE [LARGE SCALE GENOMIC DNA]</scope>
    <source>
        <strain evidence="12 13">S11R28</strain>
    </source>
</reference>
<comment type="catalytic activity">
    <reaction evidence="8 10">
        <text>dITP + H2O = dIMP + diphosphate + H(+)</text>
        <dbReference type="Rhea" id="RHEA:28342"/>
        <dbReference type="ChEBI" id="CHEBI:15377"/>
        <dbReference type="ChEBI" id="CHEBI:15378"/>
        <dbReference type="ChEBI" id="CHEBI:33019"/>
        <dbReference type="ChEBI" id="CHEBI:61194"/>
        <dbReference type="ChEBI" id="CHEBI:61382"/>
        <dbReference type="EC" id="3.6.1.66"/>
    </reaction>
</comment>
<evidence type="ECO:0000256" key="11">
    <source>
        <dbReference type="RuleBase" id="RU003781"/>
    </source>
</evidence>
<feature type="binding site" evidence="10">
    <location>
        <position position="70"/>
    </location>
    <ligand>
        <name>Mg(2+)</name>
        <dbReference type="ChEBI" id="CHEBI:18420"/>
    </ligand>
</feature>
<comment type="catalytic activity">
    <reaction evidence="10">
        <text>ITP + H2O = IMP + diphosphate + H(+)</text>
        <dbReference type="Rhea" id="RHEA:29399"/>
        <dbReference type="ChEBI" id="CHEBI:15377"/>
        <dbReference type="ChEBI" id="CHEBI:15378"/>
        <dbReference type="ChEBI" id="CHEBI:33019"/>
        <dbReference type="ChEBI" id="CHEBI:58053"/>
        <dbReference type="ChEBI" id="CHEBI:61402"/>
        <dbReference type="EC" id="3.6.1.66"/>
    </reaction>
</comment>
<dbReference type="EC" id="3.6.1.66" evidence="10"/>
<dbReference type="CDD" id="cd00515">
    <property type="entry name" value="HAM1"/>
    <property type="match status" value="1"/>
</dbReference>
<keyword evidence="4 10" id="KW-0547">Nucleotide-binding</keyword>
<evidence type="ECO:0000256" key="4">
    <source>
        <dbReference type="ARBA" id="ARBA00022741"/>
    </source>
</evidence>
<feature type="active site" description="Proton acceptor" evidence="10">
    <location>
        <position position="70"/>
    </location>
</feature>
<dbReference type="GO" id="GO:0036220">
    <property type="term" value="F:ITP diphosphatase activity"/>
    <property type="evidence" value="ECO:0007669"/>
    <property type="project" value="UniProtKB-UniRule"/>
</dbReference>
<keyword evidence="3 10" id="KW-0479">Metal-binding</keyword>
<dbReference type="GO" id="GO:0005829">
    <property type="term" value="C:cytosol"/>
    <property type="evidence" value="ECO:0007669"/>
    <property type="project" value="TreeGrafter"/>
</dbReference>
<dbReference type="OrthoDB" id="9807456at2"/>
<feature type="binding site" evidence="10">
    <location>
        <begin position="9"/>
        <end position="14"/>
    </location>
    <ligand>
        <name>substrate</name>
    </ligand>
</feature>
<feature type="binding site" evidence="10">
    <location>
        <position position="176"/>
    </location>
    <ligand>
        <name>substrate</name>
    </ligand>
</feature>
<evidence type="ECO:0000256" key="8">
    <source>
        <dbReference type="ARBA" id="ARBA00051875"/>
    </source>
</evidence>
<feature type="binding site" evidence="10">
    <location>
        <begin position="181"/>
        <end position="182"/>
    </location>
    <ligand>
        <name>substrate</name>
    </ligand>
</feature>
<dbReference type="GO" id="GO:0035870">
    <property type="term" value="F:dITP diphosphatase activity"/>
    <property type="evidence" value="ECO:0007669"/>
    <property type="project" value="UniProtKB-UniRule"/>
</dbReference>
<evidence type="ECO:0000256" key="7">
    <source>
        <dbReference type="ARBA" id="ARBA00023080"/>
    </source>
</evidence>
<dbReference type="AlphaFoldDB" id="A0A6M4A0K7"/>
<dbReference type="NCBIfam" id="TIGR00042">
    <property type="entry name" value="RdgB/HAM1 family non-canonical purine NTP pyrophosphatase"/>
    <property type="match status" value="1"/>
</dbReference>
<dbReference type="InterPro" id="IPR002637">
    <property type="entry name" value="RdgB/HAM1"/>
</dbReference>
<dbReference type="GO" id="GO:0009117">
    <property type="term" value="P:nucleotide metabolic process"/>
    <property type="evidence" value="ECO:0007669"/>
    <property type="project" value="UniProtKB-KW"/>
</dbReference>
<dbReference type="Proteomes" id="UP000274350">
    <property type="component" value="Chromosome"/>
</dbReference>
<dbReference type="Gene3D" id="3.90.950.10">
    <property type="match status" value="1"/>
</dbReference>
<proteinExistence type="inferred from homology"/>
<keyword evidence="13" id="KW-1185">Reference proteome</keyword>
<keyword evidence="7 10" id="KW-0546">Nucleotide metabolism</keyword>
<dbReference type="SUPFAM" id="SSF52972">
    <property type="entry name" value="ITPase-like"/>
    <property type="match status" value="1"/>
</dbReference>
<protein>
    <recommendedName>
        <fullName evidence="10">dITP/XTP pyrophosphatase</fullName>
        <ecNumber evidence="10">3.6.1.66</ecNumber>
    </recommendedName>
    <alternativeName>
        <fullName evidence="10">Non-canonical purine NTP pyrophosphatase</fullName>
    </alternativeName>
    <alternativeName>
        <fullName evidence="10">Non-standard purine NTP pyrophosphatase</fullName>
    </alternativeName>
    <alternativeName>
        <fullName evidence="10">Nucleoside-triphosphate diphosphatase</fullName>
    </alternativeName>
    <alternativeName>
        <fullName evidence="10">Nucleoside-triphosphate pyrophosphatase</fullName>
        <shortName evidence="10">NTPase</shortName>
    </alternativeName>
</protein>